<reference evidence="1" key="1">
    <citation type="submission" date="2014-11" db="EMBL/GenBank/DDBJ databases">
        <authorList>
            <person name="Amaro Gonzalez C."/>
        </authorList>
    </citation>
    <scope>NUCLEOTIDE SEQUENCE</scope>
</reference>
<name>A0A0E9Q5P5_ANGAN</name>
<dbReference type="AlphaFoldDB" id="A0A0E9Q5P5"/>
<accession>A0A0E9Q5P5</accession>
<protein>
    <submittedName>
        <fullName evidence="1">Uncharacterized protein</fullName>
    </submittedName>
</protein>
<reference evidence="1" key="2">
    <citation type="journal article" date="2015" name="Fish Shellfish Immunol.">
        <title>Early steps in the European eel (Anguilla anguilla)-Vibrio vulnificus interaction in the gills: Role of the RtxA13 toxin.</title>
        <authorList>
            <person name="Callol A."/>
            <person name="Pajuelo D."/>
            <person name="Ebbesson L."/>
            <person name="Teles M."/>
            <person name="MacKenzie S."/>
            <person name="Amaro C."/>
        </authorList>
    </citation>
    <scope>NUCLEOTIDE SEQUENCE</scope>
</reference>
<dbReference type="EMBL" id="GBXM01096755">
    <property type="protein sequence ID" value="JAH11822.1"/>
    <property type="molecule type" value="Transcribed_RNA"/>
</dbReference>
<organism evidence="1">
    <name type="scientific">Anguilla anguilla</name>
    <name type="common">European freshwater eel</name>
    <name type="synonym">Muraena anguilla</name>
    <dbReference type="NCBI Taxonomy" id="7936"/>
    <lineage>
        <taxon>Eukaryota</taxon>
        <taxon>Metazoa</taxon>
        <taxon>Chordata</taxon>
        <taxon>Craniata</taxon>
        <taxon>Vertebrata</taxon>
        <taxon>Euteleostomi</taxon>
        <taxon>Actinopterygii</taxon>
        <taxon>Neopterygii</taxon>
        <taxon>Teleostei</taxon>
        <taxon>Anguilliformes</taxon>
        <taxon>Anguillidae</taxon>
        <taxon>Anguilla</taxon>
    </lineage>
</organism>
<proteinExistence type="predicted"/>
<sequence>MPLCRVLSINGKPALRTRSLTRWPVIICSDWREASMRLILITEPCCFPFCPFSFPFTSAGTH</sequence>
<evidence type="ECO:0000313" key="1">
    <source>
        <dbReference type="EMBL" id="JAH11822.1"/>
    </source>
</evidence>